<dbReference type="PROSITE" id="PS51385">
    <property type="entry name" value="YJEF_N"/>
    <property type="match status" value="1"/>
</dbReference>
<feature type="domain" description="YjeF C-terminal" evidence="20">
    <location>
        <begin position="222"/>
        <end position="499"/>
    </location>
</feature>
<comment type="catalytic activity">
    <reaction evidence="2 18 19">
        <text>(6R)-NADPHX = (6S)-NADPHX</text>
        <dbReference type="Rhea" id="RHEA:32227"/>
        <dbReference type="ChEBI" id="CHEBI:64076"/>
        <dbReference type="ChEBI" id="CHEBI:64077"/>
        <dbReference type="EC" id="5.1.99.6"/>
    </reaction>
</comment>
<dbReference type="InterPro" id="IPR030677">
    <property type="entry name" value="Nnr"/>
</dbReference>
<feature type="binding site" evidence="18">
    <location>
        <begin position="126"/>
        <end position="132"/>
    </location>
    <ligand>
        <name>(6S)-NADPHX</name>
        <dbReference type="ChEBI" id="CHEBI:64076"/>
    </ligand>
</feature>
<name>A0A1M4YUP2_9CLOT</name>
<protein>
    <recommendedName>
        <fullName evidence="19">Bifunctional NAD(P)H-hydrate repair enzyme</fullName>
    </recommendedName>
    <alternativeName>
        <fullName evidence="19">Nicotinamide nucleotide repair protein</fullName>
    </alternativeName>
    <domain>
        <recommendedName>
            <fullName evidence="19">ADP-dependent (S)-NAD(P)H-hydrate dehydratase</fullName>
            <ecNumber evidence="19">4.2.1.136</ecNumber>
        </recommendedName>
        <alternativeName>
            <fullName evidence="19">ADP-dependent NAD(P)HX dehydratase</fullName>
        </alternativeName>
    </domain>
    <domain>
        <recommendedName>
            <fullName evidence="19">NAD(P)H-hydrate epimerase</fullName>
            <ecNumber evidence="19">5.1.99.6</ecNumber>
        </recommendedName>
    </domain>
</protein>
<evidence type="ECO:0000256" key="5">
    <source>
        <dbReference type="ARBA" id="ARBA00022723"/>
    </source>
</evidence>
<dbReference type="AlphaFoldDB" id="A0A1M4YUP2"/>
<reference evidence="23" key="1">
    <citation type="submission" date="2016-11" db="EMBL/GenBank/DDBJ databases">
        <authorList>
            <person name="Varghese N."/>
            <person name="Submissions S."/>
        </authorList>
    </citation>
    <scope>NUCLEOTIDE SEQUENCE [LARGE SCALE GENOMIC DNA]</scope>
    <source>
        <strain evidence="23">DSM 10124</strain>
    </source>
</reference>
<evidence type="ECO:0000256" key="13">
    <source>
        <dbReference type="ARBA" id="ARBA00023268"/>
    </source>
</evidence>
<dbReference type="GO" id="GO:0005524">
    <property type="term" value="F:ATP binding"/>
    <property type="evidence" value="ECO:0007669"/>
    <property type="project" value="UniProtKB-UniRule"/>
</dbReference>
<feature type="binding site" evidence="17">
    <location>
        <position position="257"/>
    </location>
    <ligand>
        <name>(6S)-NADPHX</name>
        <dbReference type="ChEBI" id="CHEBI:64076"/>
    </ligand>
</feature>
<dbReference type="NCBIfam" id="TIGR00196">
    <property type="entry name" value="yjeF_cterm"/>
    <property type="match status" value="1"/>
</dbReference>
<evidence type="ECO:0000256" key="19">
    <source>
        <dbReference type="PIRNR" id="PIRNR017184"/>
    </source>
</evidence>
<feature type="binding site" evidence="18">
    <location>
        <position position="122"/>
    </location>
    <ligand>
        <name>K(+)</name>
        <dbReference type="ChEBI" id="CHEBI:29103"/>
    </ligand>
</feature>
<keyword evidence="9 18" id="KW-0630">Potassium</keyword>
<dbReference type="EC" id="5.1.99.6" evidence="19"/>
<dbReference type="PANTHER" id="PTHR12592">
    <property type="entry name" value="ATP-DEPENDENT (S)-NAD(P)H-HYDRATE DEHYDRATASE FAMILY MEMBER"/>
    <property type="match status" value="1"/>
</dbReference>
<dbReference type="GO" id="GO:0052855">
    <property type="term" value="F:ADP-dependent NAD(P)H-hydrate dehydratase activity"/>
    <property type="evidence" value="ECO:0007669"/>
    <property type="project" value="UniProtKB-UniRule"/>
</dbReference>
<evidence type="ECO:0000256" key="10">
    <source>
        <dbReference type="ARBA" id="ARBA00023027"/>
    </source>
</evidence>
<accession>A0A1M4YUP2</accession>
<comment type="catalytic activity">
    <reaction evidence="1 18 19">
        <text>(6R)-NADHX = (6S)-NADHX</text>
        <dbReference type="Rhea" id="RHEA:32215"/>
        <dbReference type="ChEBI" id="CHEBI:64074"/>
        <dbReference type="ChEBI" id="CHEBI:64075"/>
        <dbReference type="EC" id="5.1.99.6"/>
    </reaction>
</comment>
<evidence type="ECO:0000259" key="21">
    <source>
        <dbReference type="PROSITE" id="PS51385"/>
    </source>
</evidence>
<dbReference type="Pfam" id="PF03853">
    <property type="entry name" value="YjeF_N"/>
    <property type="match status" value="1"/>
</dbReference>
<dbReference type="Gene3D" id="3.40.50.10260">
    <property type="entry name" value="YjeF N-terminal domain"/>
    <property type="match status" value="1"/>
</dbReference>
<comment type="similarity">
    <text evidence="4 19">In the C-terminal section; belongs to the NnrD/CARKD family.</text>
</comment>
<feature type="binding site" evidence="17">
    <location>
        <position position="443"/>
    </location>
    <ligand>
        <name>(6S)-NADPHX</name>
        <dbReference type="ChEBI" id="CHEBI:64076"/>
    </ligand>
</feature>
<keyword evidence="6 17" id="KW-0547">Nucleotide-binding</keyword>
<keyword evidence="10 17" id="KW-0520">NAD</keyword>
<sequence>MKVSKAQNMRNIDRRAMEKYKIPGIVLMENAAWALFKRIKDKEVKRVVVVCGVGNNGGDGFALSRLLMINGYDVSVYLFGDEDKIKGDARINYEILLNMGVLIKKELEDLKQELKYSDVAVDALFGTGLDREVEGIHKEVIEAINLFSKYTISVDIPSGINSDTGLKMGCAVLANETVTFGTAKLGLLINDGREHSGTIYIDNISIPKACIDEEGLKITTNYSEFPKSLLKKRHFDVNKGSCGKVAVIGGCFNMSGAVTLSLKAALRTGSGLVTGVVQRSIVDRIASFLPEATYRICNEKDGYLLFTTRELDEIMQSYDAVAVGVGIGRSNHITSVISYLLEKSTKPLIIDADGLNMLCSIKARLKTKKCQVVLTPHPGEFSRLTGLDVDYINKNRVDVAVNFAKEYGCILLLKGASTVVTDGDRVYINTTGNPGMATGGSGDVLTGVILSLIGQGYTPYDAALLGAYLHGCAGDFAYKKYGNGLVASDIIEYIGQAML</sequence>
<evidence type="ECO:0000256" key="15">
    <source>
        <dbReference type="ARBA" id="ARBA00048238"/>
    </source>
</evidence>
<dbReference type="InterPro" id="IPR000631">
    <property type="entry name" value="CARKD"/>
</dbReference>
<evidence type="ECO:0000313" key="22">
    <source>
        <dbReference type="EMBL" id="SHF09490.1"/>
    </source>
</evidence>
<dbReference type="SUPFAM" id="SSF53613">
    <property type="entry name" value="Ribokinase-like"/>
    <property type="match status" value="1"/>
</dbReference>
<evidence type="ECO:0000256" key="11">
    <source>
        <dbReference type="ARBA" id="ARBA00023235"/>
    </source>
</evidence>
<dbReference type="EMBL" id="FQVG01000034">
    <property type="protein sequence ID" value="SHF09490.1"/>
    <property type="molecule type" value="Genomic_DNA"/>
</dbReference>
<comment type="caution">
    <text evidence="18">Lacks conserved residue(s) required for the propagation of feature annotation.</text>
</comment>
<keyword evidence="13" id="KW-0511">Multifunctional enzyme</keyword>
<dbReference type="PIRSF" id="PIRSF017184">
    <property type="entry name" value="Nnr"/>
    <property type="match status" value="1"/>
</dbReference>
<evidence type="ECO:0000256" key="17">
    <source>
        <dbReference type="HAMAP-Rule" id="MF_01965"/>
    </source>
</evidence>
<dbReference type="HAMAP" id="MF_01966">
    <property type="entry name" value="NADHX_epimerase"/>
    <property type="match status" value="1"/>
</dbReference>
<feature type="binding site" evidence="18">
    <location>
        <position position="56"/>
    </location>
    <ligand>
        <name>K(+)</name>
        <dbReference type="ChEBI" id="CHEBI:29103"/>
    </ligand>
</feature>
<evidence type="ECO:0000256" key="16">
    <source>
        <dbReference type="ARBA" id="ARBA00049209"/>
    </source>
</evidence>
<evidence type="ECO:0000256" key="14">
    <source>
        <dbReference type="ARBA" id="ARBA00025153"/>
    </source>
</evidence>
<comment type="cofactor">
    <cofactor evidence="17">
        <name>Mg(2+)</name>
        <dbReference type="ChEBI" id="CHEBI:18420"/>
    </cofactor>
</comment>
<dbReference type="PANTHER" id="PTHR12592:SF0">
    <property type="entry name" value="ATP-DEPENDENT (S)-NAD(P)H-HYDRATE DEHYDRATASE"/>
    <property type="match status" value="1"/>
</dbReference>
<dbReference type="Pfam" id="PF01256">
    <property type="entry name" value="Carb_kinase"/>
    <property type="match status" value="1"/>
</dbReference>
<organism evidence="22 23">
    <name type="scientific">Caloramator proteoclasticus DSM 10124</name>
    <dbReference type="NCBI Taxonomy" id="1121262"/>
    <lineage>
        <taxon>Bacteria</taxon>
        <taxon>Bacillati</taxon>
        <taxon>Bacillota</taxon>
        <taxon>Clostridia</taxon>
        <taxon>Eubacteriales</taxon>
        <taxon>Clostridiaceae</taxon>
        <taxon>Caloramator</taxon>
    </lineage>
</organism>
<keyword evidence="7 17" id="KW-0067">ATP-binding</keyword>
<dbReference type="PROSITE" id="PS01050">
    <property type="entry name" value="YJEF_C_2"/>
    <property type="match status" value="1"/>
</dbReference>
<dbReference type="GO" id="GO:0110051">
    <property type="term" value="P:metabolite repair"/>
    <property type="evidence" value="ECO:0007669"/>
    <property type="project" value="TreeGrafter"/>
</dbReference>
<keyword evidence="23" id="KW-1185">Reference proteome</keyword>
<dbReference type="InterPro" id="IPR029056">
    <property type="entry name" value="Ribokinase-like"/>
</dbReference>
<evidence type="ECO:0000256" key="2">
    <source>
        <dbReference type="ARBA" id="ARBA00000909"/>
    </source>
</evidence>
<dbReference type="PROSITE" id="PS51383">
    <property type="entry name" value="YJEF_C_3"/>
    <property type="match status" value="1"/>
</dbReference>
<dbReference type="GO" id="GO:0046872">
    <property type="term" value="F:metal ion binding"/>
    <property type="evidence" value="ECO:0007669"/>
    <property type="project" value="UniProtKB-UniRule"/>
</dbReference>
<dbReference type="CDD" id="cd01171">
    <property type="entry name" value="YXKO-related"/>
    <property type="match status" value="1"/>
</dbReference>
<evidence type="ECO:0000256" key="9">
    <source>
        <dbReference type="ARBA" id="ARBA00022958"/>
    </source>
</evidence>
<comment type="catalytic activity">
    <reaction evidence="16 17 19">
        <text>(6S)-NADPHX + ADP = AMP + phosphate + NADPH + H(+)</text>
        <dbReference type="Rhea" id="RHEA:32235"/>
        <dbReference type="ChEBI" id="CHEBI:15378"/>
        <dbReference type="ChEBI" id="CHEBI:43474"/>
        <dbReference type="ChEBI" id="CHEBI:57783"/>
        <dbReference type="ChEBI" id="CHEBI:64076"/>
        <dbReference type="ChEBI" id="CHEBI:456215"/>
        <dbReference type="ChEBI" id="CHEBI:456216"/>
        <dbReference type="EC" id="4.2.1.136"/>
    </reaction>
</comment>
<keyword evidence="11 18" id="KW-0413">Isomerase</keyword>
<evidence type="ECO:0000256" key="18">
    <source>
        <dbReference type="HAMAP-Rule" id="MF_01966"/>
    </source>
</evidence>
<dbReference type="Gene3D" id="3.40.1190.20">
    <property type="match status" value="1"/>
</dbReference>
<keyword evidence="8 17" id="KW-0521">NADP</keyword>
<dbReference type="GO" id="GO:0052856">
    <property type="term" value="F:NAD(P)HX epimerase activity"/>
    <property type="evidence" value="ECO:0007669"/>
    <property type="project" value="UniProtKB-UniRule"/>
</dbReference>
<feature type="domain" description="YjeF N-terminal" evidence="21">
    <location>
        <begin position="9"/>
        <end position="212"/>
    </location>
</feature>
<evidence type="ECO:0000313" key="23">
    <source>
        <dbReference type="Proteomes" id="UP000184423"/>
    </source>
</evidence>
<keyword evidence="12 17" id="KW-0456">Lyase</keyword>
<dbReference type="InterPro" id="IPR004443">
    <property type="entry name" value="YjeF_N_dom"/>
</dbReference>
<dbReference type="NCBIfam" id="TIGR00197">
    <property type="entry name" value="yjeF_nterm"/>
    <property type="match status" value="1"/>
</dbReference>
<feature type="binding site" evidence="18">
    <location>
        <begin position="55"/>
        <end position="59"/>
    </location>
    <ligand>
        <name>(6S)-NADPHX</name>
        <dbReference type="ChEBI" id="CHEBI:64076"/>
    </ligand>
</feature>
<evidence type="ECO:0000259" key="20">
    <source>
        <dbReference type="PROSITE" id="PS51383"/>
    </source>
</evidence>
<comment type="function">
    <text evidence="17">Catalyzes the dehydration of the S-form of NAD(P)HX at the expense of ADP, which is converted to AMP. Together with NAD(P)HX epimerase, which catalyzes the epimerization of the S- and R-forms, the enzyme allows the repair of both epimers of NAD(P)HX, a damaged form of NAD(P)H that is a result of enzymatic or heat-dependent hydration.</text>
</comment>
<dbReference type="EC" id="4.2.1.136" evidence="19"/>
<proteinExistence type="inferred from homology"/>
<dbReference type="Proteomes" id="UP000184423">
    <property type="component" value="Unassembled WGS sequence"/>
</dbReference>
<comment type="similarity">
    <text evidence="3 19">In the N-terminal section; belongs to the NnrE/AIBP family.</text>
</comment>
<feature type="binding site" evidence="17">
    <location>
        <position position="442"/>
    </location>
    <ligand>
        <name>AMP</name>
        <dbReference type="ChEBI" id="CHEBI:456215"/>
    </ligand>
</feature>
<comment type="cofactor">
    <cofactor evidence="18 19">
        <name>K(+)</name>
        <dbReference type="ChEBI" id="CHEBI:29103"/>
    </cofactor>
    <text evidence="18 19">Binds 1 potassium ion per subunit.</text>
</comment>
<evidence type="ECO:0000256" key="12">
    <source>
        <dbReference type="ARBA" id="ARBA00023239"/>
    </source>
</evidence>
<gene>
    <name evidence="18" type="primary">nnrE</name>
    <name evidence="17" type="synonym">nnrD</name>
    <name evidence="22" type="ORF">SAMN02746091_01754</name>
</gene>
<comment type="function">
    <text evidence="14 19">Bifunctional enzyme that catalyzes the epimerization of the S- and R-forms of NAD(P)HX and the dehydration of the S-form of NAD(P)HX at the expense of ADP, which is converted to AMP. This allows the repair of both epimers of NAD(P)HX, a damaged form of NAD(P)H that is a result of enzymatic or heat-dependent hydration.</text>
</comment>
<dbReference type="InterPro" id="IPR017953">
    <property type="entry name" value="Carbohydrate_kinase_pred_CS"/>
</dbReference>
<dbReference type="GO" id="GO:0046496">
    <property type="term" value="P:nicotinamide nucleotide metabolic process"/>
    <property type="evidence" value="ECO:0007669"/>
    <property type="project" value="UniProtKB-UniRule"/>
</dbReference>
<feature type="binding site" evidence="17">
    <location>
        <position position="377"/>
    </location>
    <ligand>
        <name>(6S)-NADPHX</name>
        <dbReference type="ChEBI" id="CHEBI:64076"/>
    </ligand>
</feature>
<feature type="binding site" evidence="17">
    <location>
        <position position="326"/>
    </location>
    <ligand>
        <name>(6S)-NADPHX</name>
        <dbReference type="ChEBI" id="CHEBI:64076"/>
    </ligand>
</feature>
<dbReference type="RefSeq" id="WP_073249087.1">
    <property type="nucleotide sequence ID" value="NZ_FQVG01000034.1"/>
</dbReference>
<dbReference type="HAMAP" id="MF_01965">
    <property type="entry name" value="NADHX_dehydratase"/>
    <property type="match status" value="1"/>
</dbReference>
<evidence type="ECO:0000256" key="1">
    <source>
        <dbReference type="ARBA" id="ARBA00000013"/>
    </source>
</evidence>
<evidence type="ECO:0000256" key="4">
    <source>
        <dbReference type="ARBA" id="ARBA00009524"/>
    </source>
</evidence>
<comment type="similarity">
    <text evidence="17">Belongs to the NnrD/CARKD family.</text>
</comment>
<evidence type="ECO:0000256" key="7">
    <source>
        <dbReference type="ARBA" id="ARBA00022840"/>
    </source>
</evidence>
<feature type="binding site" evidence="18">
    <location>
        <position position="158"/>
    </location>
    <ligand>
        <name>K(+)</name>
        <dbReference type="ChEBI" id="CHEBI:29103"/>
    </ligand>
</feature>
<feature type="binding site" evidence="17">
    <location>
        <begin position="414"/>
        <end position="418"/>
    </location>
    <ligand>
        <name>AMP</name>
        <dbReference type="ChEBI" id="CHEBI:456215"/>
    </ligand>
</feature>
<dbReference type="InterPro" id="IPR036652">
    <property type="entry name" value="YjeF_N_dom_sf"/>
</dbReference>
<evidence type="ECO:0000256" key="6">
    <source>
        <dbReference type="ARBA" id="ARBA00022741"/>
    </source>
</evidence>
<comment type="subunit">
    <text evidence="17">Homotetramer.</text>
</comment>
<evidence type="ECO:0000256" key="8">
    <source>
        <dbReference type="ARBA" id="ARBA00022857"/>
    </source>
</evidence>
<feature type="binding site" evidence="18">
    <location>
        <position position="155"/>
    </location>
    <ligand>
        <name>(6S)-NADPHX</name>
        <dbReference type="ChEBI" id="CHEBI:64076"/>
    </ligand>
</feature>
<comment type="catalytic activity">
    <reaction evidence="15 17 19">
        <text>(6S)-NADHX + ADP = AMP + phosphate + NADH + H(+)</text>
        <dbReference type="Rhea" id="RHEA:32223"/>
        <dbReference type="ChEBI" id="CHEBI:15378"/>
        <dbReference type="ChEBI" id="CHEBI:43474"/>
        <dbReference type="ChEBI" id="CHEBI:57945"/>
        <dbReference type="ChEBI" id="CHEBI:64074"/>
        <dbReference type="ChEBI" id="CHEBI:456215"/>
        <dbReference type="ChEBI" id="CHEBI:456216"/>
        <dbReference type="EC" id="4.2.1.136"/>
    </reaction>
</comment>
<keyword evidence="5 18" id="KW-0479">Metal-binding</keyword>
<comment type="similarity">
    <text evidence="18">Belongs to the NnrE/AIBP family.</text>
</comment>
<evidence type="ECO:0000256" key="3">
    <source>
        <dbReference type="ARBA" id="ARBA00006001"/>
    </source>
</evidence>
<comment type="function">
    <text evidence="18">Catalyzes the epimerization of the S- and R-forms of NAD(P)HX, a damaged form of NAD(P)H that is a result of enzymatic or heat-dependent hydration. This is a prerequisite for the S-specific NAD(P)H-hydrate dehydratase to allow the repair of both epimers of NAD(P)HX.</text>
</comment>
<dbReference type="SUPFAM" id="SSF64153">
    <property type="entry name" value="YjeF N-terminal domain-like"/>
    <property type="match status" value="1"/>
</dbReference>